<evidence type="ECO:0000313" key="1">
    <source>
        <dbReference type="EMBL" id="KAB2498158.1"/>
    </source>
</evidence>
<comment type="caution">
    <text evidence="1">The sequence shown here is derived from an EMBL/GenBank/DDBJ whole genome shotgun (WGS) entry which is preliminary data.</text>
</comment>
<accession>A0AB34D7L5</accession>
<proteinExistence type="predicted"/>
<protein>
    <submittedName>
        <fullName evidence="1">Uncharacterized protein</fullName>
    </submittedName>
</protein>
<organism evidence="1 2">
    <name type="scientific">Bacillus cereus</name>
    <dbReference type="NCBI Taxonomy" id="1396"/>
    <lineage>
        <taxon>Bacteria</taxon>
        <taxon>Bacillati</taxon>
        <taxon>Bacillota</taxon>
        <taxon>Bacilli</taxon>
        <taxon>Bacillales</taxon>
        <taxon>Bacillaceae</taxon>
        <taxon>Bacillus</taxon>
        <taxon>Bacillus cereus group</taxon>
    </lineage>
</organism>
<dbReference type="EMBL" id="WBPB01000027">
    <property type="protein sequence ID" value="KAB2498158.1"/>
    <property type="molecule type" value="Genomic_DNA"/>
</dbReference>
<evidence type="ECO:0000313" key="2">
    <source>
        <dbReference type="Proteomes" id="UP000477920"/>
    </source>
</evidence>
<reference evidence="1 2" key="1">
    <citation type="submission" date="2019-10" db="EMBL/GenBank/DDBJ databases">
        <title>Bacillus from the desert of Cuatro Cinegas, Coahuila.</title>
        <authorList>
            <person name="Olmedo-Alvarez G."/>
            <person name="Saldana S."/>
            <person name="Barcelo D."/>
        </authorList>
    </citation>
    <scope>NUCLEOTIDE SEQUENCE [LARGE SCALE GENOMIC DNA]</scope>
    <source>
        <strain evidence="1 2">CH101a_3T</strain>
    </source>
</reference>
<gene>
    <name evidence="1" type="ORF">F8158_12795</name>
</gene>
<sequence>MKGLDVAVKLMGNIHDTFDGNEGAQWDVESFVSSMEYLANNTTSKHRGKVWCIVRTDRNIGRVRKDGYFEDAPDTLTGAKSELRVAKKIAPALILLRQEGKEEIDNFGVHPKTIIL</sequence>
<name>A0AB34D7L5_BACCE</name>
<dbReference type="AlphaFoldDB" id="A0AB34D7L5"/>
<dbReference type="Proteomes" id="UP000477920">
    <property type="component" value="Unassembled WGS sequence"/>
</dbReference>
<dbReference type="RefSeq" id="WP_151639789.1">
    <property type="nucleotide sequence ID" value="NZ_JAXDEN010000017.1"/>
</dbReference>